<dbReference type="PANTHER" id="PTHR36503">
    <property type="entry name" value="BLR2520 PROTEIN"/>
    <property type="match status" value="1"/>
</dbReference>
<dbReference type="InterPro" id="IPR037523">
    <property type="entry name" value="VOC_core"/>
</dbReference>
<dbReference type="Proteomes" id="UP000461730">
    <property type="component" value="Unassembled WGS sequence"/>
</dbReference>
<comment type="caution">
    <text evidence="2">The sequence shown here is derived from an EMBL/GenBank/DDBJ whole genome shotgun (WGS) entry which is preliminary data.</text>
</comment>
<protein>
    <submittedName>
        <fullName evidence="2">VOC family protein</fullName>
    </submittedName>
</protein>
<dbReference type="AlphaFoldDB" id="A0A7K1UE16"/>
<reference evidence="2 3" key="1">
    <citation type="submission" date="2019-12" db="EMBL/GenBank/DDBJ databases">
        <title>Chitinophaga sp. strain ysch24 (GDMCC 1.1355), whole genome shotgun sequence.</title>
        <authorList>
            <person name="Zhang X."/>
        </authorList>
    </citation>
    <scope>NUCLEOTIDE SEQUENCE [LARGE SCALE GENOMIC DNA]</scope>
    <source>
        <strain evidence="3">ysch24</strain>
    </source>
</reference>
<dbReference type="SUPFAM" id="SSF54593">
    <property type="entry name" value="Glyoxalase/Bleomycin resistance protein/Dihydroxybiphenyl dioxygenase"/>
    <property type="match status" value="1"/>
</dbReference>
<feature type="domain" description="VOC" evidence="1">
    <location>
        <begin position="3"/>
        <end position="118"/>
    </location>
</feature>
<dbReference type="Gene3D" id="3.10.180.10">
    <property type="entry name" value="2,3-Dihydroxybiphenyl 1,2-Dioxygenase, domain 1"/>
    <property type="match status" value="1"/>
</dbReference>
<dbReference type="PANTHER" id="PTHR36503:SF3">
    <property type="entry name" value="BLR0126 PROTEIN"/>
    <property type="match status" value="1"/>
</dbReference>
<evidence type="ECO:0000313" key="2">
    <source>
        <dbReference type="EMBL" id="MVT12629.1"/>
    </source>
</evidence>
<dbReference type="InterPro" id="IPR029068">
    <property type="entry name" value="Glyas_Bleomycin-R_OHBP_Dase"/>
</dbReference>
<proteinExistence type="predicted"/>
<name>A0A7K1UE16_9BACT</name>
<dbReference type="PROSITE" id="PS51819">
    <property type="entry name" value="VOC"/>
    <property type="match status" value="1"/>
</dbReference>
<dbReference type="RefSeq" id="WP_157310044.1">
    <property type="nucleotide sequence ID" value="NZ_WRXN01000034.1"/>
</dbReference>
<dbReference type="InterPro" id="IPR004360">
    <property type="entry name" value="Glyas_Fos-R_dOase_dom"/>
</dbReference>
<dbReference type="Pfam" id="PF00903">
    <property type="entry name" value="Glyoxalase"/>
    <property type="match status" value="1"/>
</dbReference>
<sequence>MKQLTFASLQVKNLEASKDFYTQKLGFEIGTTNPQACVFKYNQGEASFAIRTPLEPIEGKELGIGVAIWFAVNENVDELKEKFIGNGITTAGPIIETPFGRAFHVKDLDGYKLTFLETKEK</sequence>
<gene>
    <name evidence="2" type="ORF">GO493_30550</name>
</gene>
<evidence type="ECO:0000313" key="3">
    <source>
        <dbReference type="Proteomes" id="UP000461730"/>
    </source>
</evidence>
<keyword evidence="3" id="KW-1185">Reference proteome</keyword>
<evidence type="ECO:0000259" key="1">
    <source>
        <dbReference type="PROSITE" id="PS51819"/>
    </source>
</evidence>
<accession>A0A7K1UE16</accession>
<dbReference type="EMBL" id="WRXN01000034">
    <property type="protein sequence ID" value="MVT12629.1"/>
    <property type="molecule type" value="Genomic_DNA"/>
</dbReference>
<organism evidence="2 3">
    <name type="scientific">Chitinophaga tropicalis</name>
    <dbReference type="NCBI Taxonomy" id="2683588"/>
    <lineage>
        <taxon>Bacteria</taxon>
        <taxon>Pseudomonadati</taxon>
        <taxon>Bacteroidota</taxon>
        <taxon>Chitinophagia</taxon>
        <taxon>Chitinophagales</taxon>
        <taxon>Chitinophagaceae</taxon>
        <taxon>Chitinophaga</taxon>
    </lineage>
</organism>